<sequence>MAAPARPGTVIAAPDRRRWLWSVLTVALGLLTAGVSALEAYTPKEIFMLTCKFKSTNMTAGLTSVFWSFQPEGADTTMSFFHYSQGQVYLGNYPPFKDRISWAEDLDKNDASINTENMQSIHNGTYSCDVKNPPDIVFQSGHIRLYVVEKESLPVFPVWVVGGIVTTVILGLTLLISMILAVLYRRKNSKRVKKAPWKSHSDTEGFVKSLPSGSHQVPVIYAQSDHSGGHHSDKINKSESVVYVDIWKN</sequence>
<evidence type="ECO:0000256" key="5">
    <source>
        <dbReference type="ARBA" id="ARBA00022989"/>
    </source>
</evidence>
<accession>A0A2K5JSD8</accession>
<protein>
    <recommendedName>
        <fullName evidence="11">Immunoglobulin V-set domain-containing protein</fullName>
    </recommendedName>
</protein>
<dbReference type="GO" id="GO:0009986">
    <property type="term" value="C:cell surface"/>
    <property type="evidence" value="ECO:0007669"/>
    <property type="project" value="TreeGrafter"/>
</dbReference>
<feature type="domain" description="Immunoglobulin V-set" evidence="11">
    <location>
        <begin position="49"/>
        <end position="130"/>
    </location>
</feature>
<dbReference type="GO" id="GO:0005925">
    <property type="term" value="C:focal adhesion"/>
    <property type="evidence" value="ECO:0007669"/>
    <property type="project" value="TreeGrafter"/>
</dbReference>
<evidence type="ECO:0000256" key="3">
    <source>
        <dbReference type="ARBA" id="ARBA00022692"/>
    </source>
</evidence>
<evidence type="ECO:0000256" key="4">
    <source>
        <dbReference type="ARBA" id="ARBA00022729"/>
    </source>
</evidence>
<dbReference type="InterPro" id="IPR013106">
    <property type="entry name" value="Ig_V-set"/>
</dbReference>
<organism evidence="12 13">
    <name type="scientific">Colobus angolensis palliatus</name>
    <name type="common">Peters' Angolan colobus</name>
    <dbReference type="NCBI Taxonomy" id="336983"/>
    <lineage>
        <taxon>Eukaryota</taxon>
        <taxon>Metazoa</taxon>
        <taxon>Chordata</taxon>
        <taxon>Craniata</taxon>
        <taxon>Vertebrata</taxon>
        <taxon>Euteleostomi</taxon>
        <taxon>Mammalia</taxon>
        <taxon>Eutheria</taxon>
        <taxon>Euarchontoglires</taxon>
        <taxon>Primates</taxon>
        <taxon>Haplorrhini</taxon>
        <taxon>Catarrhini</taxon>
        <taxon>Cercopithecidae</taxon>
        <taxon>Colobinae</taxon>
        <taxon>Colobus</taxon>
    </lineage>
</organism>
<evidence type="ECO:0000256" key="10">
    <source>
        <dbReference type="SAM" id="Phobius"/>
    </source>
</evidence>
<comment type="similarity">
    <text evidence="2">Belongs to the myelin P0 protein family.</text>
</comment>
<feature type="transmembrane region" description="Helical" evidence="10">
    <location>
        <begin position="158"/>
        <end position="184"/>
    </location>
</feature>
<dbReference type="SMART" id="SM00406">
    <property type="entry name" value="IGv"/>
    <property type="match status" value="1"/>
</dbReference>
<dbReference type="Proteomes" id="UP000233080">
    <property type="component" value="Unassembled WGS sequence"/>
</dbReference>
<evidence type="ECO:0000256" key="7">
    <source>
        <dbReference type="ARBA" id="ARBA00023157"/>
    </source>
</evidence>
<name>A0A2K5JSD8_COLAP</name>
<keyword evidence="3 10" id="KW-0812">Transmembrane</keyword>
<dbReference type="PANTHER" id="PTHR13869:SF19">
    <property type="entry name" value="MYELIN PROTEIN ZERO-LIKE PROTEIN 1"/>
    <property type="match status" value="1"/>
</dbReference>
<comment type="subcellular location">
    <subcellularLocation>
        <location evidence="1">Membrane</location>
        <topology evidence="1">Single-pass type I membrane protein</topology>
    </subcellularLocation>
</comment>
<keyword evidence="8" id="KW-0325">Glycoprotein</keyword>
<keyword evidence="7" id="KW-1015">Disulfide bond</keyword>
<dbReference type="SUPFAM" id="SSF48726">
    <property type="entry name" value="Immunoglobulin"/>
    <property type="match status" value="1"/>
</dbReference>
<evidence type="ECO:0000313" key="13">
    <source>
        <dbReference type="Proteomes" id="UP000233080"/>
    </source>
</evidence>
<evidence type="ECO:0000256" key="8">
    <source>
        <dbReference type="ARBA" id="ARBA00023180"/>
    </source>
</evidence>
<keyword evidence="6 10" id="KW-0472">Membrane</keyword>
<dbReference type="FunFam" id="2.60.40.10:FF:000193">
    <property type="entry name" value="Myelin protein zero-like 1 like"/>
    <property type="match status" value="1"/>
</dbReference>
<keyword evidence="13" id="KW-1185">Reference proteome</keyword>
<reference evidence="12" key="2">
    <citation type="submission" date="2025-09" db="UniProtKB">
        <authorList>
            <consortium name="Ensembl"/>
        </authorList>
    </citation>
    <scope>IDENTIFICATION</scope>
</reference>
<dbReference type="Ensembl" id="ENSCANT00000054979.1">
    <property type="protein sequence ID" value="ENSCANP00000031759.1"/>
    <property type="gene ID" value="ENSCANG00000039540.1"/>
</dbReference>
<dbReference type="OMA" id="ISIANMQ"/>
<dbReference type="PANTHER" id="PTHR13869">
    <property type="entry name" value="MYELIN P0 RELATED"/>
    <property type="match status" value="1"/>
</dbReference>
<reference evidence="12" key="1">
    <citation type="submission" date="2025-08" db="UniProtKB">
        <authorList>
            <consortium name="Ensembl"/>
        </authorList>
    </citation>
    <scope>IDENTIFICATION</scope>
</reference>
<dbReference type="PRINTS" id="PR00213">
    <property type="entry name" value="MYELINP0"/>
</dbReference>
<evidence type="ECO:0000256" key="6">
    <source>
        <dbReference type="ARBA" id="ARBA00023136"/>
    </source>
</evidence>
<dbReference type="Pfam" id="PF07686">
    <property type="entry name" value="V-set"/>
    <property type="match status" value="1"/>
</dbReference>
<keyword evidence="9" id="KW-0393">Immunoglobulin domain</keyword>
<dbReference type="InterPro" id="IPR036179">
    <property type="entry name" value="Ig-like_dom_sf"/>
</dbReference>
<dbReference type="InterPro" id="IPR000920">
    <property type="entry name" value="Myelin_P0-rel"/>
</dbReference>
<evidence type="ECO:0000256" key="1">
    <source>
        <dbReference type="ARBA" id="ARBA00004479"/>
    </source>
</evidence>
<evidence type="ECO:0000259" key="11">
    <source>
        <dbReference type="SMART" id="SM00406"/>
    </source>
</evidence>
<dbReference type="InterPro" id="IPR013783">
    <property type="entry name" value="Ig-like_fold"/>
</dbReference>
<keyword evidence="5 10" id="KW-1133">Transmembrane helix</keyword>
<proteinExistence type="inferred from homology"/>
<keyword evidence="4" id="KW-0732">Signal</keyword>
<evidence type="ECO:0000256" key="9">
    <source>
        <dbReference type="ARBA" id="ARBA00023319"/>
    </source>
</evidence>
<dbReference type="AlphaFoldDB" id="A0A2K5JSD8"/>
<dbReference type="GO" id="GO:0005886">
    <property type="term" value="C:plasma membrane"/>
    <property type="evidence" value="ECO:0007669"/>
    <property type="project" value="TreeGrafter"/>
</dbReference>
<evidence type="ECO:0000256" key="2">
    <source>
        <dbReference type="ARBA" id="ARBA00007180"/>
    </source>
</evidence>
<evidence type="ECO:0000313" key="12">
    <source>
        <dbReference type="Ensembl" id="ENSCANP00000031759.1"/>
    </source>
</evidence>
<dbReference type="Gene3D" id="2.60.40.10">
    <property type="entry name" value="Immunoglobulins"/>
    <property type="match status" value="1"/>
</dbReference>